<organism evidence="3 4">
    <name type="scientific">Dovyalis caffra</name>
    <dbReference type="NCBI Taxonomy" id="77055"/>
    <lineage>
        <taxon>Eukaryota</taxon>
        <taxon>Viridiplantae</taxon>
        <taxon>Streptophyta</taxon>
        <taxon>Embryophyta</taxon>
        <taxon>Tracheophyta</taxon>
        <taxon>Spermatophyta</taxon>
        <taxon>Magnoliopsida</taxon>
        <taxon>eudicotyledons</taxon>
        <taxon>Gunneridae</taxon>
        <taxon>Pentapetalae</taxon>
        <taxon>rosids</taxon>
        <taxon>fabids</taxon>
        <taxon>Malpighiales</taxon>
        <taxon>Salicaceae</taxon>
        <taxon>Flacourtieae</taxon>
        <taxon>Dovyalis</taxon>
    </lineage>
</organism>
<dbReference type="EMBL" id="CAWUPB010000913">
    <property type="protein sequence ID" value="CAK7332597.1"/>
    <property type="molecule type" value="Genomic_DNA"/>
</dbReference>
<feature type="domain" description="Poor homologous synapsis 1 PH" evidence="2">
    <location>
        <begin position="27"/>
        <end position="160"/>
    </location>
</feature>
<evidence type="ECO:0000313" key="3">
    <source>
        <dbReference type="EMBL" id="CAK7332597.1"/>
    </source>
</evidence>
<dbReference type="InterPro" id="IPR057619">
    <property type="entry name" value="PH_PHS1"/>
</dbReference>
<gene>
    <name evidence="3" type="ORF">DCAF_LOCUS9061</name>
</gene>
<name>A0AAV1RFE0_9ROSI</name>
<evidence type="ECO:0000313" key="4">
    <source>
        <dbReference type="Proteomes" id="UP001314170"/>
    </source>
</evidence>
<dbReference type="AlphaFoldDB" id="A0AAV1RFE0"/>
<evidence type="ECO:0000256" key="1">
    <source>
        <dbReference type="SAM" id="MobiDB-lite"/>
    </source>
</evidence>
<dbReference type="Proteomes" id="UP001314170">
    <property type="component" value="Unassembled WGS sequence"/>
</dbReference>
<sequence length="317" mass="35227">MEAGSSLAIIGHEVDEEQRVSPAIRTDQWQVTFSRFINYPSLPSTCPSLVPRPHNRRSRPSRGTWISSVSASASLQLLNYHSNSKDAILTLSLNGTVLEEHYAWKLHFSWPQVSCVSGYPARGTRAVFVTYEDSLGEIQKFGFRFSNISEAEVFINALKVVKIFETIVILEDPIETEPLDSELLSAISSQSVFMPTNGCQPRACVEQSSTMSPVDTYSPQLQLSLNDEAEQASFTEEKALTQNHDGISPAMPPSFTSLLLDCCSEAQNHQEHSLAQENILFQRDSRKKHCADGKINKDPPSPISTANAERGMPYFMP</sequence>
<comment type="caution">
    <text evidence="3">The sequence shown here is derived from an EMBL/GenBank/DDBJ whole genome shotgun (WGS) entry which is preliminary data.</text>
</comment>
<feature type="region of interest" description="Disordered" evidence="1">
    <location>
        <begin position="290"/>
        <end position="317"/>
    </location>
</feature>
<keyword evidence="4" id="KW-1185">Reference proteome</keyword>
<proteinExistence type="predicted"/>
<reference evidence="3 4" key="1">
    <citation type="submission" date="2024-01" db="EMBL/GenBank/DDBJ databases">
        <authorList>
            <person name="Waweru B."/>
        </authorList>
    </citation>
    <scope>NUCLEOTIDE SEQUENCE [LARGE SCALE GENOMIC DNA]</scope>
</reference>
<accession>A0AAV1RFE0</accession>
<evidence type="ECO:0000259" key="2">
    <source>
        <dbReference type="Pfam" id="PF25349"/>
    </source>
</evidence>
<protein>
    <recommendedName>
        <fullName evidence="2">Poor homologous synapsis 1 PH domain-containing protein</fullName>
    </recommendedName>
</protein>
<dbReference type="Pfam" id="PF25349">
    <property type="entry name" value="PH_PHS1"/>
    <property type="match status" value="1"/>
</dbReference>